<dbReference type="EMBL" id="LR743596">
    <property type="protein sequence ID" value="CAA2625611.1"/>
    <property type="molecule type" value="Genomic_DNA"/>
</dbReference>
<evidence type="ECO:0000313" key="3">
    <source>
        <dbReference type="EMBL" id="CAA7401601.1"/>
    </source>
</evidence>
<keyword evidence="4" id="KW-1185">Reference proteome</keyword>
<keyword evidence="1" id="KW-0472">Membrane</keyword>
<gene>
    <name evidence="2" type="ORF">SI7747_09011351</name>
    <name evidence="3" type="ORF">SI8410_09012279</name>
</gene>
<protein>
    <submittedName>
        <fullName evidence="3">Uncharacterized protein</fullName>
    </submittedName>
</protein>
<evidence type="ECO:0000313" key="2">
    <source>
        <dbReference type="EMBL" id="CAA2625611.1"/>
    </source>
</evidence>
<keyword evidence="1" id="KW-0812">Transmembrane</keyword>
<evidence type="ECO:0000313" key="4">
    <source>
        <dbReference type="Proteomes" id="UP000663760"/>
    </source>
</evidence>
<proteinExistence type="predicted"/>
<dbReference type="EMBL" id="LR746272">
    <property type="protein sequence ID" value="CAA7401601.1"/>
    <property type="molecule type" value="Genomic_DNA"/>
</dbReference>
<organism evidence="3 4">
    <name type="scientific">Spirodela intermedia</name>
    <name type="common">Intermediate duckweed</name>
    <dbReference type="NCBI Taxonomy" id="51605"/>
    <lineage>
        <taxon>Eukaryota</taxon>
        <taxon>Viridiplantae</taxon>
        <taxon>Streptophyta</taxon>
        <taxon>Embryophyta</taxon>
        <taxon>Tracheophyta</taxon>
        <taxon>Spermatophyta</taxon>
        <taxon>Magnoliopsida</taxon>
        <taxon>Liliopsida</taxon>
        <taxon>Araceae</taxon>
        <taxon>Lemnoideae</taxon>
        <taxon>Spirodela</taxon>
    </lineage>
</organism>
<keyword evidence="1" id="KW-1133">Transmembrane helix</keyword>
<sequence length="34" mass="4016">MGWSRMPMMSSVGFFWGFYCWGWEFLTALLVFSG</sequence>
<evidence type="ECO:0000256" key="1">
    <source>
        <dbReference type="SAM" id="Phobius"/>
    </source>
</evidence>
<accession>A0A7I8KVF8</accession>
<dbReference type="Proteomes" id="UP000663760">
    <property type="component" value="Chromosome 9"/>
</dbReference>
<feature type="transmembrane region" description="Helical" evidence="1">
    <location>
        <begin position="12"/>
        <end position="32"/>
    </location>
</feature>
<dbReference type="AlphaFoldDB" id="A0A7I8KVF8"/>
<name>A0A7I8KVF8_SPIIN</name>
<reference evidence="3" key="1">
    <citation type="submission" date="2020-02" db="EMBL/GenBank/DDBJ databases">
        <authorList>
            <person name="Scholz U."/>
            <person name="Mascher M."/>
            <person name="Fiebig A."/>
        </authorList>
    </citation>
    <scope>NUCLEOTIDE SEQUENCE</scope>
</reference>